<sequence length="266" mass="30681">MANGEFEYAFQVLDAMLRLIVYVIKYHGDASGIDNDKAKVERSLPHQIFVFVLANMYEEQGVLFQQKQFFRFFSSLISDLHSIAEHLGSAYLSLLIAISDTFSSLQSTYFPGFAFSWLCLVLHRLFMPKLLLSENREGWSAFQKLLSLFKFLAPFLKGADLQLASRDLYRSSLRLLFVLLHDFPEFLSEYYFSLCDAIPPHCIQLRNTILSAFLMSIILPPPQLVIDKHPCHVHWSIVSCSGQGEEWLFCICHERPWRRCSTVSCC</sequence>
<protein>
    <submittedName>
        <fullName evidence="2">CCR4-Not complex component, Not1-domain-containing protein</fullName>
    </submittedName>
</protein>
<dbReference type="GO" id="GO:0000932">
    <property type="term" value="C:P-body"/>
    <property type="evidence" value="ECO:0007669"/>
    <property type="project" value="TreeGrafter"/>
</dbReference>
<dbReference type="Gene3D" id="1.25.40.790">
    <property type="match status" value="1"/>
</dbReference>
<dbReference type="GO" id="GO:0000288">
    <property type="term" value="P:nuclear-transcribed mRNA catabolic process, deadenylation-dependent decay"/>
    <property type="evidence" value="ECO:0007669"/>
    <property type="project" value="TreeGrafter"/>
</dbReference>
<accession>A0AAD4ED06</accession>
<name>A0AAD4ED06_9AGAM</name>
<dbReference type="InterPro" id="IPR040398">
    <property type="entry name" value="Not1"/>
</dbReference>
<reference evidence="2" key="1">
    <citation type="journal article" date="2020" name="New Phytol.">
        <title>Comparative genomics reveals dynamic genome evolution in host specialist ectomycorrhizal fungi.</title>
        <authorList>
            <person name="Lofgren L.A."/>
            <person name="Nguyen N.H."/>
            <person name="Vilgalys R."/>
            <person name="Ruytinx J."/>
            <person name="Liao H.L."/>
            <person name="Branco S."/>
            <person name="Kuo A."/>
            <person name="LaButti K."/>
            <person name="Lipzen A."/>
            <person name="Andreopoulos W."/>
            <person name="Pangilinan J."/>
            <person name="Riley R."/>
            <person name="Hundley H."/>
            <person name="Na H."/>
            <person name="Barry K."/>
            <person name="Grigoriev I.V."/>
            <person name="Stajich J.E."/>
            <person name="Kennedy P.G."/>
        </authorList>
    </citation>
    <scope>NUCLEOTIDE SEQUENCE</scope>
    <source>
        <strain evidence="2">FC203</strain>
    </source>
</reference>
<organism evidence="2 3">
    <name type="scientific">Suillus fuscotomentosus</name>
    <dbReference type="NCBI Taxonomy" id="1912939"/>
    <lineage>
        <taxon>Eukaryota</taxon>
        <taxon>Fungi</taxon>
        <taxon>Dikarya</taxon>
        <taxon>Basidiomycota</taxon>
        <taxon>Agaricomycotina</taxon>
        <taxon>Agaricomycetes</taxon>
        <taxon>Agaricomycetidae</taxon>
        <taxon>Boletales</taxon>
        <taxon>Suillineae</taxon>
        <taxon>Suillaceae</taxon>
        <taxon>Suillus</taxon>
    </lineage>
</organism>
<dbReference type="GO" id="GO:0030015">
    <property type="term" value="C:CCR4-NOT core complex"/>
    <property type="evidence" value="ECO:0007669"/>
    <property type="project" value="InterPro"/>
</dbReference>
<dbReference type="PANTHER" id="PTHR13162:SF8">
    <property type="entry name" value="CCR4-NOT TRANSCRIPTION COMPLEX SUBUNIT 1"/>
    <property type="match status" value="1"/>
</dbReference>
<keyword evidence="3" id="KW-1185">Reference proteome</keyword>
<evidence type="ECO:0000259" key="1">
    <source>
        <dbReference type="Pfam" id="PF04054"/>
    </source>
</evidence>
<dbReference type="AlphaFoldDB" id="A0AAD4ED06"/>
<dbReference type="RefSeq" id="XP_041229451.1">
    <property type="nucleotide sequence ID" value="XM_041360885.1"/>
</dbReference>
<dbReference type="InterPro" id="IPR007196">
    <property type="entry name" value="CCR4-Not_Not1_C"/>
</dbReference>
<gene>
    <name evidence="2" type="ORF">F5891DRAFT_1015604</name>
</gene>
<dbReference type="Pfam" id="PF04054">
    <property type="entry name" value="Not1"/>
    <property type="match status" value="1"/>
</dbReference>
<dbReference type="GO" id="GO:0017148">
    <property type="term" value="P:negative regulation of translation"/>
    <property type="evidence" value="ECO:0007669"/>
    <property type="project" value="InterPro"/>
</dbReference>
<dbReference type="GO" id="GO:0060090">
    <property type="term" value="F:molecular adaptor activity"/>
    <property type="evidence" value="ECO:0007669"/>
    <property type="project" value="TreeGrafter"/>
</dbReference>
<dbReference type="Proteomes" id="UP001195769">
    <property type="component" value="Unassembled WGS sequence"/>
</dbReference>
<dbReference type="GeneID" id="64655183"/>
<dbReference type="PANTHER" id="PTHR13162">
    <property type="entry name" value="CCR4-NOT TRANSCRIPTION COMPLEX"/>
    <property type="match status" value="1"/>
</dbReference>
<dbReference type="EMBL" id="JABBWK010000011">
    <property type="protein sequence ID" value="KAG1903876.1"/>
    <property type="molecule type" value="Genomic_DNA"/>
</dbReference>
<evidence type="ECO:0000313" key="3">
    <source>
        <dbReference type="Proteomes" id="UP001195769"/>
    </source>
</evidence>
<comment type="caution">
    <text evidence="2">The sequence shown here is derived from an EMBL/GenBank/DDBJ whole genome shotgun (WGS) entry which is preliminary data.</text>
</comment>
<proteinExistence type="predicted"/>
<feature type="domain" description="CCR4-Not complex component Not1 C-terminal" evidence="1">
    <location>
        <begin position="79"/>
        <end position="222"/>
    </location>
</feature>
<evidence type="ECO:0000313" key="2">
    <source>
        <dbReference type="EMBL" id="KAG1903876.1"/>
    </source>
</evidence>